<accession>A0A327Q6F1</accession>
<proteinExistence type="predicted"/>
<gene>
    <name evidence="1" type="ORF">LX64_04414</name>
</gene>
<protein>
    <submittedName>
        <fullName evidence="1">Chondroitinase B-like protein</fullName>
    </submittedName>
</protein>
<dbReference type="EMBL" id="QLLL01000009">
    <property type="protein sequence ID" value="RAI99860.1"/>
    <property type="molecule type" value="Genomic_DNA"/>
</dbReference>
<dbReference type="InterPro" id="IPR011050">
    <property type="entry name" value="Pectin_lyase_fold/virulence"/>
</dbReference>
<dbReference type="Gene3D" id="2.160.20.10">
    <property type="entry name" value="Single-stranded right-handed beta-helix, Pectin lyase-like"/>
    <property type="match status" value="1"/>
</dbReference>
<dbReference type="SUPFAM" id="SSF51126">
    <property type="entry name" value="Pectin lyase-like"/>
    <property type="match status" value="1"/>
</dbReference>
<dbReference type="InterPro" id="IPR006626">
    <property type="entry name" value="PbH1"/>
</dbReference>
<reference evidence="1 2" key="1">
    <citation type="submission" date="2018-06" db="EMBL/GenBank/DDBJ databases">
        <title>Genomic Encyclopedia of Archaeal and Bacterial Type Strains, Phase II (KMG-II): from individual species to whole genera.</title>
        <authorList>
            <person name="Goeker M."/>
        </authorList>
    </citation>
    <scope>NUCLEOTIDE SEQUENCE [LARGE SCALE GENOMIC DNA]</scope>
    <source>
        <strain evidence="1 2">DSM 23857</strain>
    </source>
</reference>
<keyword evidence="2" id="KW-1185">Reference proteome</keyword>
<evidence type="ECO:0000313" key="1">
    <source>
        <dbReference type="EMBL" id="RAI99860.1"/>
    </source>
</evidence>
<dbReference type="InterPro" id="IPR039513">
    <property type="entry name" value="PL-6"/>
</dbReference>
<dbReference type="Proteomes" id="UP000249547">
    <property type="component" value="Unassembled WGS sequence"/>
</dbReference>
<comment type="caution">
    <text evidence="1">The sequence shown here is derived from an EMBL/GenBank/DDBJ whole genome shotgun (WGS) entry which is preliminary data.</text>
</comment>
<dbReference type="SMART" id="SM00710">
    <property type="entry name" value="PbH1"/>
    <property type="match status" value="4"/>
</dbReference>
<name>A0A327Q6F1_9BACT</name>
<dbReference type="AlphaFoldDB" id="A0A327Q6F1"/>
<dbReference type="InterPro" id="IPR012334">
    <property type="entry name" value="Pectin_lyas_fold"/>
</dbReference>
<sequence>MLLLAQAAFCTNYTVNNEQALRELVPKLQAGDKVLIAEGTYTPWAITLNTQGTQKLPVIIEAATPGKVIFTGTATQPIFKLTGSYTILKGIHFNNCTILREGKQPGVLVEMNNTKHCRLTACTFYQNIAKSQYLPLVIVGGPGEYNTVDNCLFSGNIDNQDVQVKVTKENAPHYTLIEKNKFENKAPVSWTNNNGGECIQIGQDPVLLGHFYTNTTVRNNKFIRCKGEPEVISNKCSNNYYRDNYFEDCDGELVMRGGHDCIIENNTIVGGNCGIRVNGTGHIIQGNKITNVKTGIRLMYGMVKHKGEVGFYVAASDCVVKNNKIENTQTAIFVGDAKNVDWRGKFDTIRYPSRVMQDVAPYNNTLVNNKFKQNGTTVVEQ</sequence>
<evidence type="ECO:0000313" key="2">
    <source>
        <dbReference type="Proteomes" id="UP000249547"/>
    </source>
</evidence>
<dbReference type="Pfam" id="PF14592">
    <property type="entry name" value="Chondroitinas_B"/>
    <property type="match status" value="1"/>
</dbReference>
<organism evidence="1 2">
    <name type="scientific">Chitinophaga skermanii</name>
    <dbReference type="NCBI Taxonomy" id="331697"/>
    <lineage>
        <taxon>Bacteria</taxon>
        <taxon>Pseudomonadati</taxon>
        <taxon>Bacteroidota</taxon>
        <taxon>Chitinophagia</taxon>
        <taxon>Chitinophagales</taxon>
        <taxon>Chitinophagaceae</taxon>
        <taxon>Chitinophaga</taxon>
    </lineage>
</organism>